<feature type="chain" id="PRO_5043400680" description="Protein BatD" evidence="2">
    <location>
        <begin position="23"/>
        <end position="272"/>
    </location>
</feature>
<evidence type="ECO:0000256" key="2">
    <source>
        <dbReference type="SAM" id="SignalP"/>
    </source>
</evidence>
<evidence type="ECO:0000256" key="1">
    <source>
        <dbReference type="SAM" id="Phobius"/>
    </source>
</evidence>
<feature type="transmembrane region" description="Helical" evidence="1">
    <location>
        <begin position="143"/>
        <end position="165"/>
    </location>
</feature>
<protein>
    <recommendedName>
        <fullName evidence="4">Protein BatD</fullName>
    </recommendedName>
</protein>
<evidence type="ECO:0000313" key="3">
    <source>
        <dbReference type="EMBL" id="BDS05939.1"/>
    </source>
</evidence>
<keyword evidence="1" id="KW-1133">Transmembrane helix</keyword>
<gene>
    <name evidence="3" type="ORF">NT6N_09790</name>
</gene>
<accession>A0AAT9FIY8</accession>
<evidence type="ECO:0008006" key="4">
    <source>
        <dbReference type="Google" id="ProtNLM"/>
    </source>
</evidence>
<dbReference type="AlphaFoldDB" id="A0AAT9FIY8"/>
<sequence>MMTALHSVHRYAALLCSVMVMAVCVALEASVPTFTSSLGLPKTLNDFYIPGEKAEPIPRKDRESSLVIRVLEIKPAAEGFRYDLEIYGLDAGTYTLSDYFHYVGSHAPLPELDQQITITTTHDLQGIPKPEELDNTPPEKLGGYRLVLTLVGILWVIILLLILFWRKKKDAAVVELAPPPTLHEKLHALVSSAAQGELDDADRSQLERLILGHWKQRLPEIENLSASEALVALRRHPEASPLLLKLEHWLHAPNSSVDQKTITPLLEPFRDA</sequence>
<proteinExistence type="predicted"/>
<reference evidence="3" key="1">
    <citation type="submission" date="2024-07" db="EMBL/GenBank/DDBJ databases">
        <title>Complete genome sequence of Verrucomicrobiaceae bacterium NT6N.</title>
        <authorList>
            <person name="Huang C."/>
            <person name="Takami H."/>
            <person name="Hamasaki K."/>
        </authorList>
    </citation>
    <scope>NUCLEOTIDE SEQUENCE</scope>
    <source>
        <strain evidence="3">NT6N</strain>
    </source>
</reference>
<keyword evidence="1" id="KW-0812">Transmembrane</keyword>
<feature type="signal peptide" evidence="2">
    <location>
        <begin position="1"/>
        <end position="22"/>
    </location>
</feature>
<keyword evidence="2" id="KW-0732">Signal</keyword>
<dbReference type="KEGG" id="osu:NT6N_09790"/>
<dbReference type="EMBL" id="AP026866">
    <property type="protein sequence ID" value="BDS05939.1"/>
    <property type="molecule type" value="Genomic_DNA"/>
</dbReference>
<keyword evidence="1" id="KW-0472">Membrane</keyword>
<feature type="transmembrane region" description="Helical" evidence="1">
    <location>
        <begin position="12"/>
        <end position="31"/>
    </location>
</feature>
<organism evidence="3">
    <name type="scientific">Oceaniferula spumae</name>
    <dbReference type="NCBI Taxonomy" id="2979115"/>
    <lineage>
        <taxon>Bacteria</taxon>
        <taxon>Pseudomonadati</taxon>
        <taxon>Verrucomicrobiota</taxon>
        <taxon>Verrucomicrobiia</taxon>
        <taxon>Verrucomicrobiales</taxon>
        <taxon>Verrucomicrobiaceae</taxon>
        <taxon>Oceaniferula</taxon>
    </lineage>
</organism>
<name>A0AAT9FIY8_9BACT</name>